<dbReference type="PROSITE" id="PS50835">
    <property type="entry name" value="IG_LIKE"/>
    <property type="match status" value="2"/>
</dbReference>
<dbReference type="GO" id="GO:0005881">
    <property type="term" value="C:cytoplasmic microtubule"/>
    <property type="evidence" value="ECO:0007669"/>
    <property type="project" value="Ensembl"/>
</dbReference>
<keyword evidence="2 9" id="KW-0812">Transmembrane</keyword>
<dbReference type="CDD" id="cd00096">
    <property type="entry name" value="Ig"/>
    <property type="match status" value="1"/>
</dbReference>
<dbReference type="SUPFAM" id="SSF48726">
    <property type="entry name" value="Immunoglobulin"/>
    <property type="match status" value="2"/>
</dbReference>
<dbReference type="FunFam" id="2.60.40.10:FF:000095">
    <property type="entry name" value="immunoglobulin superfamily member 11 isoform X1"/>
    <property type="match status" value="1"/>
</dbReference>
<accession>F6RCF0</accession>
<dbReference type="Pfam" id="PF07686">
    <property type="entry name" value="V-set"/>
    <property type="match status" value="1"/>
</dbReference>
<dbReference type="GO" id="GO:0005923">
    <property type="term" value="C:bicellular tight junction"/>
    <property type="evidence" value="ECO:0007669"/>
    <property type="project" value="Ensembl"/>
</dbReference>
<dbReference type="GO" id="GO:0099170">
    <property type="term" value="P:postsynaptic modulation of chemical synaptic transmission"/>
    <property type="evidence" value="ECO:0007669"/>
    <property type="project" value="Ensembl"/>
</dbReference>
<dbReference type="OMA" id="RYSCKVK"/>
<evidence type="ECO:0000313" key="13">
    <source>
        <dbReference type="Proteomes" id="UP000002279"/>
    </source>
</evidence>
<dbReference type="eggNOG" id="KOG3866">
    <property type="taxonomic scope" value="Eukaryota"/>
</dbReference>
<dbReference type="STRING" id="9258.ENSOANP00000018288"/>
<evidence type="ECO:0000259" key="11">
    <source>
        <dbReference type="PROSITE" id="PS50835"/>
    </source>
</evidence>
<gene>
    <name evidence="12" type="primary">CLMP</name>
</gene>
<evidence type="ECO:0000256" key="3">
    <source>
        <dbReference type="ARBA" id="ARBA00022729"/>
    </source>
</evidence>
<keyword evidence="7" id="KW-0393">Immunoglobulin domain</keyword>
<feature type="compositionally biased region" description="Polar residues" evidence="8">
    <location>
        <begin position="308"/>
        <end position="318"/>
    </location>
</feature>
<evidence type="ECO:0000256" key="10">
    <source>
        <dbReference type="SAM" id="SignalP"/>
    </source>
</evidence>
<dbReference type="SMART" id="SM00408">
    <property type="entry name" value="IGc2"/>
    <property type="match status" value="2"/>
</dbReference>
<proteinExistence type="predicted"/>
<dbReference type="Gene3D" id="2.60.40.10">
    <property type="entry name" value="Immunoglobulins"/>
    <property type="match status" value="2"/>
</dbReference>
<evidence type="ECO:0000256" key="5">
    <source>
        <dbReference type="ARBA" id="ARBA00023136"/>
    </source>
</evidence>
<comment type="subcellular location">
    <subcellularLocation>
        <location evidence="1">Membrane</location>
        <topology evidence="1">Single-pass type I membrane protein</topology>
    </subcellularLocation>
</comment>
<feature type="compositionally biased region" description="Polar residues" evidence="8">
    <location>
        <begin position="364"/>
        <end position="373"/>
    </location>
</feature>
<dbReference type="InParanoid" id="F6RCF0"/>
<feature type="transmembrane region" description="Helical" evidence="9">
    <location>
        <begin position="233"/>
        <end position="256"/>
    </location>
</feature>
<dbReference type="PANTHER" id="PTHR44783:SF1">
    <property type="entry name" value="CXADR-LIKE MEMBRANE PROTEIN"/>
    <property type="match status" value="1"/>
</dbReference>
<dbReference type="InterPro" id="IPR003599">
    <property type="entry name" value="Ig_sub"/>
</dbReference>
<evidence type="ECO:0000256" key="8">
    <source>
        <dbReference type="SAM" id="MobiDB-lite"/>
    </source>
</evidence>
<feature type="chain" id="PRO_5028212252" evidence="10">
    <location>
        <begin position="20"/>
        <end position="373"/>
    </location>
</feature>
<evidence type="ECO:0000256" key="4">
    <source>
        <dbReference type="ARBA" id="ARBA00022989"/>
    </source>
</evidence>
<feature type="signal peptide" evidence="10">
    <location>
        <begin position="1"/>
        <end position="19"/>
    </location>
</feature>
<keyword evidence="3 10" id="KW-0732">Signal</keyword>
<keyword evidence="5 9" id="KW-0472">Membrane</keyword>
<organism evidence="12 13">
    <name type="scientific">Ornithorhynchus anatinus</name>
    <name type="common">Duckbill platypus</name>
    <dbReference type="NCBI Taxonomy" id="9258"/>
    <lineage>
        <taxon>Eukaryota</taxon>
        <taxon>Metazoa</taxon>
        <taxon>Chordata</taxon>
        <taxon>Craniata</taxon>
        <taxon>Vertebrata</taxon>
        <taxon>Euteleostomi</taxon>
        <taxon>Mammalia</taxon>
        <taxon>Monotremata</taxon>
        <taxon>Ornithorhynchidae</taxon>
        <taxon>Ornithorhynchus</taxon>
    </lineage>
</organism>
<feature type="compositionally biased region" description="Basic and acidic residues" evidence="8">
    <location>
        <begin position="263"/>
        <end position="281"/>
    </location>
</feature>
<dbReference type="InterPro" id="IPR013106">
    <property type="entry name" value="Ig_V-set"/>
</dbReference>
<feature type="region of interest" description="Disordered" evidence="8">
    <location>
        <begin position="261"/>
        <end position="373"/>
    </location>
</feature>
<dbReference type="PANTHER" id="PTHR44783">
    <property type="entry name" value="CXADR-LIKE MEMBRANE PROTEIN"/>
    <property type="match status" value="1"/>
</dbReference>
<protein>
    <submittedName>
        <fullName evidence="12">CXADR like membrane protein</fullName>
    </submittedName>
</protein>
<dbReference type="InterPro" id="IPR042454">
    <property type="entry name" value="CLMP"/>
</dbReference>
<sequence>MSLLSILFLVSGYAGMSRAHMEIKKVADEKVILPCHHQLGLQEEPSLDIEWLIKDTAGKPKVLISYSSGKVYDDLNEDQQGRVVFAANYLAGDASLGIISLKPSDEGEYTCKVKNAGRYQWNHIMLKVLVKPSKPKCEMEGELTEGGDLTLQCTSASGTKPITYHWQRVVEREGGDPHLPPKSQIDYDHPGRVLLQNLTLSASGVYQCTASNEAGKESCQAEVAVQYVQSVGMMAGAVAGMAAGALLVLLLVWLLIRKKDKKRHEEEERPNEIREDAEAPKARLVKPGSSSSGSRSSRSGSSSTRSTANSAFHSQRTPLSEAVPPPGVSNHPYSLVGLEATGAELSKVHPATLSKRSTPPGPTPSLSQPFQTV</sequence>
<dbReference type="InterPro" id="IPR036179">
    <property type="entry name" value="Ig-like_dom_sf"/>
</dbReference>
<keyword evidence="4 9" id="KW-1133">Transmembrane helix</keyword>
<evidence type="ECO:0000256" key="1">
    <source>
        <dbReference type="ARBA" id="ARBA00004479"/>
    </source>
</evidence>
<dbReference type="InterPro" id="IPR003598">
    <property type="entry name" value="Ig_sub2"/>
</dbReference>
<dbReference type="InterPro" id="IPR007110">
    <property type="entry name" value="Ig-like_dom"/>
</dbReference>
<dbReference type="GO" id="GO:0048565">
    <property type="term" value="P:digestive tract development"/>
    <property type="evidence" value="ECO:0007669"/>
    <property type="project" value="Ensembl"/>
</dbReference>
<dbReference type="Ensembl" id="ENSOANT00000018291.3">
    <property type="protein sequence ID" value="ENSOANP00000018288.2"/>
    <property type="gene ID" value="ENSOANG00000011541.3"/>
</dbReference>
<evidence type="ECO:0000256" key="6">
    <source>
        <dbReference type="ARBA" id="ARBA00023157"/>
    </source>
</evidence>
<dbReference type="FunCoup" id="F6RCF0">
    <property type="interactions" value="27"/>
</dbReference>
<dbReference type="AlphaFoldDB" id="F6RCF0"/>
<reference evidence="12 13" key="1">
    <citation type="journal article" date="2008" name="Nature">
        <title>Genome analysis of the platypus reveals unique signatures of evolution.</title>
        <authorList>
            <person name="Warren W.C."/>
            <person name="Hillier L.W."/>
            <person name="Marshall Graves J.A."/>
            <person name="Birney E."/>
            <person name="Ponting C.P."/>
            <person name="Grutzner F."/>
            <person name="Belov K."/>
            <person name="Miller W."/>
            <person name="Clarke L."/>
            <person name="Chinwalla A.T."/>
            <person name="Yang S.P."/>
            <person name="Heger A."/>
            <person name="Locke D.P."/>
            <person name="Miethke P."/>
            <person name="Waters P.D."/>
            <person name="Veyrunes F."/>
            <person name="Fulton L."/>
            <person name="Fulton B."/>
            <person name="Graves T."/>
            <person name="Wallis J."/>
            <person name="Puente X.S."/>
            <person name="Lopez-Otin C."/>
            <person name="Ordonez G.R."/>
            <person name="Eichler E.E."/>
            <person name="Chen L."/>
            <person name="Cheng Z."/>
            <person name="Deakin J.E."/>
            <person name="Alsop A."/>
            <person name="Thompson K."/>
            <person name="Kirby P."/>
            <person name="Papenfuss A.T."/>
            <person name="Wakefield M.J."/>
            <person name="Olender T."/>
            <person name="Lancet D."/>
            <person name="Huttley G.A."/>
            <person name="Smit A.F."/>
            <person name="Pask A."/>
            <person name="Temple-Smith P."/>
            <person name="Batzer M.A."/>
            <person name="Walker J.A."/>
            <person name="Konkel M.K."/>
            <person name="Harris R.S."/>
            <person name="Whittington C.M."/>
            <person name="Wong E.S."/>
            <person name="Gemmell N.J."/>
            <person name="Buschiazzo E."/>
            <person name="Vargas Jentzsch I.M."/>
            <person name="Merkel A."/>
            <person name="Schmitz J."/>
            <person name="Zemann A."/>
            <person name="Churakov G."/>
            <person name="Kriegs J.O."/>
            <person name="Brosius J."/>
            <person name="Murchison E.P."/>
            <person name="Sachidanandam R."/>
            <person name="Smith C."/>
            <person name="Hannon G.J."/>
            <person name="Tsend-Ayush E."/>
            <person name="McMillan D."/>
            <person name="Attenborough R."/>
            <person name="Rens W."/>
            <person name="Ferguson-Smith M."/>
            <person name="Lefevre C.M."/>
            <person name="Sharp J.A."/>
            <person name="Nicholas K.R."/>
            <person name="Ray D.A."/>
            <person name="Kube M."/>
            <person name="Reinhardt R."/>
            <person name="Pringle T.H."/>
            <person name="Taylor J."/>
            <person name="Jones R.C."/>
            <person name="Nixon B."/>
            <person name="Dacheux J.L."/>
            <person name="Niwa H."/>
            <person name="Sekita Y."/>
            <person name="Huang X."/>
            <person name="Stark A."/>
            <person name="Kheradpour P."/>
            <person name="Kellis M."/>
            <person name="Flicek P."/>
            <person name="Chen Y."/>
            <person name="Webber C."/>
            <person name="Hardison R."/>
            <person name="Nelson J."/>
            <person name="Hallsworth-Pepin K."/>
            <person name="Delehaunty K."/>
            <person name="Markovic C."/>
            <person name="Minx P."/>
            <person name="Feng Y."/>
            <person name="Kremitzki C."/>
            <person name="Mitreva M."/>
            <person name="Glasscock J."/>
            <person name="Wylie T."/>
            <person name="Wohldmann P."/>
            <person name="Thiru P."/>
            <person name="Nhan M.N."/>
            <person name="Pohl C.S."/>
            <person name="Smith S.M."/>
            <person name="Hou S."/>
            <person name="Nefedov M."/>
            <person name="de Jong P.J."/>
            <person name="Renfree M.B."/>
            <person name="Mardis E.R."/>
            <person name="Wilson R.K."/>
        </authorList>
    </citation>
    <scope>NUCLEOTIDE SEQUENCE [LARGE SCALE GENOMIC DNA]</scope>
    <source>
        <strain evidence="12 13">Glennie</strain>
    </source>
</reference>
<dbReference type="HOGENOM" id="CLU_040549_0_1_1"/>
<keyword evidence="13" id="KW-1185">Reference proteome</keyword>
<feature type="domain" description="Ig-like" evidence="11">
    <location>
        <begin position="29"/>
        <end position="115"/>
    </location>
</feature>
<dbReference type="SMART" id="SM00409">
    <property type="entry name" value="IG"/>
    <property type="match status" value="2"/>
</dbReference>
<name>F6RCF0_ORNAN</name>
<feature type="domain" description="Ig-like" evidence="11">
    <location>
        <begin position="135"/>
        <end position="224"/>
    </location>
</feature>
<dbReference type="Proteomes" id="UP000002279">
    <property type="component" value="Chromosome 11"/>
</dbReference>
<dbReference type="InterPro" id="IPR013783">
    <property type="entry name" value="Ig-like_fold"/>
</dbReference>
<dbReference type="OrthoDB" id="9446970at2759"/>
<reference evidence="12" key="2">
    <citation type="submission" date="2025-08" db="UniProtKB">
        <authorList>
            <consortium name="Ensembl"/>
        </authorList>
    </citation>
    <scope>IDENTIFICATION</scope>
    <source>
        <strain evidence="12">Glennie</strain>
    </source>
</reference>
<reference evidence="12" key="3">
    <citation type="submission" date="2025-09" db="UniProtKB">
        <authorList>
            <consortium name="Ensembl"/>
        </authorList>
    </citation>
    <scope>IDENTIFICATION</scope>
    <source>
        <strain evidence="12">Glennie</strain>
    </source>
</reference>
<evidence type="ECO:0000256" key="2">
    <source>
        <dbReference type="ARBA" id="ARBA00022692"/>
    </source>
</evidence>
<dbReference type="GO" id="GO:0045211">
    <property type="term" value="C:postsynaptic membrane"/>
    <property type="evidence" value="ECO:0007669"/>
    <property type="project" value="Ensembl"/>
</dbReference>
<dbReference type="GeneTree" id="ENSGT00940000161031"/>
<dbReference type="Pfam" id="PF13895">
    <property type="entry name" value="Ig_2"/>
    <property type="match status" value="1"/>
</dbReference>
<dbReference type="Bgee" id="ENSOANG00000011541">
    <property type="expression patterns" value="Expressed in fibroblast and 5 other cell types or tissues"/>
</dbReference>
<evidence type="ECO:0000256" key="7">
    <source>
        <dbReference type="ARBA" id="ARBA00023319"/>
    </source>
</evidence>
<keyword evidence="6" id="KW-1015">Disulfide bond</keyword>
<evidence type="ECO:0000313" key="12">
    <source>
        <dbReference type="Ensembl" id="ENSOANP00000018288.2"/>
    </source>
</evidence>
<evidence type="ECO:0000256" key="9">
    <source>
        <dbReference type="SAM" id="Phobius"/>
    </source>
</evidence>
<feature type="compositionally biased region" description="Low complexity" evidence="8">
    <location>
        <begin position="288"/>
        <end position="307"/>
    </location>
</feature>